<feature type="transmembrane region" description="Helical" evidence="1">
    <location>
        <begin position="217"/>
        <end position="239"/>
    </location>
</feature>
<reference evidence="2 3" key="1">
    <citation type="submission" date="2019-03" db="EMBL/GenBank/DDBJ databases">
        <title>Draft Genome Sequence of Desulfosporosinus fructosivorans Strain 63.6F, Isolated from Marine Sediment in the Baltic Sea.</title>
        <authorList>
            <person name="Hausmann B."/>
            <person name="Vandieken V."/>
            <person name="Pjevac P."/>
            <person name="Schreck K."/>
            <person name="Herbold C.W."/>
            <person name="Loy A."/>
        </authorList>
    </citation>
    <scope>NUCLEOTIDE SEQUENCE [LARGE SCALE GENOMIC DNA]</scope>
    <source>
        <strain evidence="2 3">63.6F</strain>
    </source>
</reference>
<dbReference type="RefSeq" id="WP_135549624.1">
    <property type="nucleotide sequence ID" value="NZ_SPQQ01000007.1"/>
</dbReference>
<evidence type="ECO:0000313" key="2">
    <source>
        <dbReference type="EMBL" id="TGE36545.1"/>
    </source>
</evidence>
<accession>A0A4Z0R2G0</accession>
<feature type="transmembrane region" description="Helical" evidence="1">
    <location>
        <begin position="320"/>
        <end position="340"/>
    </location>
</feature>
<sequence length="345" mass="38061">MQWKTTFQVAATYVGAVMGAGFASGQEIQQFFARFGRWGLAGIAVSALLFALLGWCMLDLQERWKIRSYPEFFDHLLGRRWGRWADGLVSALLFVGMVAMISGSGALFYEYFGFSRWLGIFLTGSVIALALWFRGEGVLWINFALIPLKFVFCLGIATAAIALETSLDVVSMEVIQSPIVRHWILSAILYVSFNLTLAMVVFASLGRDVQRPGARLGAVIGGLALGVFAFVIGAALLQFPDTLGLEIPMVAVAGKLGDWPAFFYVVVLWLAMITAAIGNGFSLLSRVVDTGKLNYRNAILPLLLLLIPISGVKFSKIVQLVYPLFGYLGLVFLPTIIYFWRRTRE</sequence>
<name>A0A4Z0R2G0_9FIRM</name>
<feature type="transmembrane region" description="Helical" evidence="1">
    <location>
        <begin position="259"/>
        <end position="281"/>
    </location>
</feature>
<dbReference type="AlphaFoldDB" id="A0A4Z0R2G0"/>
<dbReference type="EMBL" id="SPQQ01000007">
    <property type="protein sequence ID" value="TGE36545.1"/>
    <property type="molecule type" value="Genomic_DNA"/>
</dbReference>
<feature type="transmembrane region" description="Helical" evidence="1">
    <location>
        <begin position="293"/>
        <end position="314"/>
    </location>
</feature>
<evidence type="ECO:0000313" key="3">
    <source>
        <dbReference type="Proteomes" id="UP000298460"/>
    </source>
</evidence>
<feature type="transmembrane region" description="Helical" evidence="1">
    <location>
        <begin position="114"/>
        <end position="133"/>
    </location>
</feature>
<dbReference type="PANTHER" id="PTHR37814">
    <property type="entry name" value="CONSERVED MEMBRANE PROTEIN"/>
    <property type="match status" value="1"/>
</dbReference>
<dbReference type="PANTHER" id="PTHR37814:SF1">
    <property type="entry name" value="MEMBRANE PROTEIN"/>
    <property type="match status" value="1"/>
</dbReference>
<evidence type="ECO:0008006" key="4">
    <source>
        <dbReference type="Google" id="ProtNLM"/>
    </source>
</evidence>
<keyword evidence="3" id="KW-1185">Reference proteome</keyword>
<protein>
    <recommendedName>
        <fullName evidence="4">Membrane protein YkvI</fullName>
    </recommendedName>
</protein>
<dbReference type="Proteomes" id="UP000298460">
    <property type="component" value="Unassembled WGS sequence"/>
</dbReference>
<dbReference type="OrthoDB" id="4424890at2"/>
<organism evidence="2 3">
    <name type="scientific">Desulfosporosinus fructosivorans</name>
    <dbReference type="NCBI Taxonomy" id="2018669"/>
    <lineage>
        <taxon>Bacteria</taxon>
        <taxon>Bacillati</taxon>
        <taxon>Bacillota</taxon>
        <taxon>Clostridia</taxon>
        <taxon>Eubacteriales</taxon>
        <taxon>Desulfitobacteriaceae</taxon>
        <taxon>Desulfosporosinus</taxon>
    </lineage>
</organism>
<comment type="caution">
    <text evidence="2">The sequence shown here is derived from an EMBL/GenBank/DDBJ whole genome shotgun (WGS) entry which is preliminary data.</text>
</comment>
<feature type="transmembrane region" description="Helical" evidence="1">
    <location>
        <begin position="88"/>
        <end position="108"/>
    </location>
</feature>
<keyword evidence="1" id="KW-0812">Transmembrane</keyword>
<keyword evidence="1" id="KW-0472">Membrane</keyword>
<keyword evidence="1" id="KW-1133">Transmembrane helix</keyword>
<feature type="transmembrane region" description="Helical" evidence="1">
    <location>
        <begin position="183"/>
        <end position="205"/>
    </location>
</feature>
<proteinExistence type="predicted"/>
<feature type="transmembrane region" description="Helical" evidence="1">
    <location>
        <begin position="35"/>
        <end position="58"/>
    </location>
</feature>
<evidence type="ECO:0000256" key="1">
    <source>
        <dbReference type="SAM" id="Phobius"/>
    </source>
</evidence>
<gene>
    <name evidence="2" type="ORF">E4K67_19055</name>
</gene>
<feature type="transmembrane region" description="Helical" evidence="1">
    <location>
        <begin position="140"/>
        <end position="163"/>
    </location>
</feature>
<dbReference type="InterPro" id="IPR038728">
    <property type="entry name" value="YkvI-like"/>
</dbReference>